<keyword evidence="3" id="KW-1185">Reference proteome</keyword>
<evidence type="ECO:0000313" key="2">
    <source>
        <dbReference type="EMBL" id="KRY39660.1"/>
    </source>
</evidence>
<dbReference type="EMBL" id="JYDH01000017">
    <property type="protein sequence ID" value="KRY39660.1"/>
    <property type="molecule type" value="Genomic_DNA"/>
</dbReference>
<evidence type="ECO:0000313" key="3">
    <source>
        <dbReference type="Proteomes" id="UP000054776"/>
    </source>
</evidence>
<gene>
    <name evidence="2" type="ORF">T01_12552</name>
</gene>
<comment type="caution">
    <text evidence="2">The sequence shown here is derived from an EMBL/GenBank/DDBJ whole genome shotgun (WGS) entry which is preliminary data.</text>
</comment>
<protein>
    <submittedName>
        <fullName evidence="2">Uncharacterized protein</fullName>
    </submittedName>
</protein>
<evidence type="ECO:0000256" key="1">
    <source>
        <dbReference type="SAM" id="Phobius"/>
    </source>
</evidence>
<reference evidence="2 3" key="1">
    <citation type="submission" date="2015-01" db="EMBL/GenBank/DDBJ databases">
        <title>Evolution of Trichinella species and genotypes.</title>
        <authorList>
            <person name="Korhonen P.K."/>
            <person name="Edoardo P."/>
            <person name="Giuseppe L.R."/>
            <person name="Gasser R.B."/>
        </authorList>
    </citation>
    <scope>NUCLEOTIDE SEQUENCE [LARGE SCALE GENOMIC DNA]</scope>
    <source>
        <strain evidence="2">ISS3</strain>
    </source>
</reference>
<keyword evidence="1" id="KW-0472">Membrane</keyword>
<dbReference type="Proteomes" id="UP000054776">
    <property type="component" value="Unassembled WGS sequence"/>
</dbReference>
<accession>A0A0V1BSJ6</accession>
<dbReference type="AlphaFoldDB" id="A0A0V1BSJ6"/>
<dbReference type="InParanoid" id="A0A0V1BSJ6"/>
<feature type="transmembrane region" description="Helical" evidence="1">
    <location>
        <begin position="139"/>
        <end position="158"/>
    </location>
</feature>
<name>A0A0V1BSJ6_TRISP</name>
<sequence>MLPPIKCKNQVDSFLFRLFKCFGYHFTAVHNEYNFQGVDELTIQQVKQCINNKSSVDDCPQKFIISFWIIMFLASTKNDRSKSDNFIFKVDYFNLKRMFDYRSVSDSCVCMRFKCSYCDYCMDNKNCSSLNVSLLSNRWTALICECLFAWVIILLTRFF</sequence>
<keyword evidence="1" id="KW-1133">Transmembrane helix</keyword>
<organism evidence="2 3">
    <name type="scientific">Trichinella spiralis</name>
    <name type="common">Trichina worm</name>
    <dbReference type="NCBI Taxonomy" id="6334"/>
    <lineage>
        <taxon>Eukaryota</taxon>
        <taxon>Metazoa</taxon>
        <taxon>Ecdysozoa</taxon>
        <taxon>Nematoda</taxon>
        <taxon>Enoplea</taxon>
        <taxon>Dorylaimia</taxon>
        <taxon>Trichinellida</taxon>
        <taxon>Trichinellidae</taxon>
        <taxon>Trichinella</taxon>
    </lineage>
</organism>
<proteinExistence type="predicted"/>
<keyword evidence="1" id="KW-0812">Transmembrane</keyword>